<dbReference type="InterPro" id="IPR002912">
    <property type="entry name" value="ACT_dom"/>
</dbReference>
<dbReference type="UniPathway" id="UPA00074">
    <property type="reaction ID" value="UER00170"/>
</dbReference>
<dbReference type="Pfam" id="PF00551">
    <property type="entry name" value="Formyl_trans_N"/>
    <property type="match status" value="1"/>
</dbReference>
<feature type="active site" evidence="3">
    <location>
        <position position="229"/>
    </location>
</feature>
<dbReference type="PRINTS" id="PR01575">
    <property type="entry name" value="FFH4HYDRLASE"/>
</dbReference>
<evidence type="ECO:0000313" key="7">
    <source>
        <dbReference type="Proteomes" id="UP000593892"/>
    </source>
</evidence>
<sequence>MRQSAILLINCPDAKGLVASVSGFLYEHGANILSADEHRDDASERFFMRIEWDVADFRLDPAAFPAAFESQVARRFGMDWRVEYSQRPMRVAVFVSKYLHCLADLLYRHQTGELAADIRLIVSNHEDARRHAEFHGIPFEYVPVGPGGKAEAEARALKLLDEQEIDLVVLARYMQVLSPEFVERYEGRVINVHHSFLPAFSGAKPYHAAFARGVKLIGATAHYVTEILDDGPIIDQEVIRVSHRDQLEELIQKGRDAERMVLSRAVRWHLEHRVLLCGRKTVVFE</sequence>
<dbReference type="CDD" id="cd08648">
    <property type="entry name" value="FMT_core_Formyl-FH4-Hydrolase_C"/>
    <property type="match status" value="1"/>
</dbReference>
<dbReference type="Pfam" id="PF01842">
    <property type="entry name" value="ACT"/>
    <property type="match status" value="1"/>
</dbReference>
<dbReference type="PANTHER" id="PTHR42706">
    <property type="entry name" value="FORMYLTETRAHYDROFOLATE DEFORMYLASE"/>
    <property type="match status" value="1"/>
</dbReference>
<proteinExistence type="inferred from homology"/>
<reference evidence="6 7" key="1">
    <citation type="submission" date="2020-10" db="EMBL/GenBank/DDBJ databases">
        <title>Complete genome sequence of Paludibaculum fermentans P105T, a facultatively anaerobic acidobacterium capable of dissimilatory Fe(III) reduction.</title>
        <authorList>
            <person name="Dedysh S.N."/>
            <person name="Beletsky A.V."/>
            <person name="Kulichevskaya I.S."/>
            <person name="Mardanov A.V."/>
            <person name="Ravin N.V."/>
        </authorList>
    </citation>
    <scope>NUCLEOTIDE SEQUENCE [LARGE SCALE GENOMIC DNA]</scope>
    <source>
        <strain evidence="6 7">P105</strain>
    </source>
</reference>
<protein>
    <recommendedName>
        <fullName evidence="3 4">Formyltetrahydrofolate deformylase</fullName>
        <ecNumber evidence="3 4">3.5.1.10</ecNumber>
    </recommendedName>
    <alternativeName>
        <fullName evidence="3">Formyl-FH(4) hydrolase</fullName>
    </alternativeName>
</protein>
<dbReference type="InterPro" id="IPR045865">
    <property type="entry name" value="ACT-like_dom_sf"/>
</dbReference>
<comment type="pathway">
    <text evidence="3">Purine metabolism; IMP biosynthesis via de novo pathway; formate from 10-formyl-5,6,7,8-tetrahydrofolate: step 1/1.</text>
</comment>
<evidence type="ECO:0000256" key="4">
    <source>
        <dbReference type="NCBIfam" id="TIGR00655"/>
    </source>
</evidence>
<evidence type="ECO:0000313" key="6">
    <source>
        <dbReference type="EMBL" id="QOY85765.1"/>
    </source>
</evidence>
<dbReference type="NCBIfam" id="NF004684">
    <property type="entry name" value="PRK06027.1"/>
    <property type="match status" value="1"/>
</dbReference>
<dbReference type="InterPro" id="IPR004810">
    <property type="entry name" value="PurU"/>
</dbReference>
<dbReference type="InterPro" id="IPR044074">
    <property type="entry name" value="PurU_ACT"/>
</dbReference>
<dbReference type="PIRSF" id="PIRSF036480">
    <property type="entry name" value="FormyFH4_hydr"/>
    <property type="match status" value="1"/>
</dbReference>
<keyword evidence="1 3" id="KW-0554">One-carbon metabolism</keyword>
<dbReference type="AlphaFoldDB" id="A0A7S7SJ96"/>
<keyword evidence="3" id="KW-0658">Purine biosynthesis</keyword>
<evidence type="ECO:0000256" key="2">
    <source>
        <dbReference type="ARBA" id="ARBA00022801"/>
    </source>
</evidence>
<dbReference type="InterPro" id="IPR041729">
    <property type="entry name" value="Formyl-FH4-Hydrolase_C"/>
</dbReference>
<keyword evidence="2 3" id="KW-0378">Hydrolase</keyword>
<accession>A0A7S7SJ96</accession>
<dbReference type="EMBL" id="CP063849">
    <property type="protein sequence ID" value="QOY85765.1"/>
    <property type="molecule type" value="Genomic_DNA"/>
</dbReference>
<dbReference type="NCBIfam" id="TIGR00655">
    <property type="entry name" value="PurU"/>
    <property type="match status" value="1"/>
</dbReference>
<dbReference type="SUPFAM" id="SSF53328">
    <property type="entry name" value="Formyltransferase"/>
    <property type="match status" value="1"/>
</dbReference>
<feature type="domain" description="ACT" evidence="5">
    <location>
        <begin position="6"/>
        <end position="87"/>
    </location>
</feature>
<keyword evidence="7" id="KW-1185">Reference proteome</keyword>
<dbReference type="Gene3D" id="3.40.50.170">
    <property type="entry name" value="Formyl transferase, N-terminal domain"/>
    <property type="match status" value="1"/>
</dbReference>
<dbReference type="HAMAP" id="MF_01927">
    <property type="entry name" value="PurU"/>
    <property type="match status" value="1"/>
</dbReference>
<name>A0A7S7SJ96_PALFE</name>
<dbReference type="Proteomes" id="UP000593892">
    <property type="component" value="Chromosome"/>
</dbReference>
<comment type="function">
    <text evidence="3">Catalyzes the hydrolysis of 10-formyltetrahydrofolate (formyl-FH4) to formate and tetrahydrofolate (FH4).</text>
</comment>
<dbReference type="GO" id="GO:0008864">
    <property type="term" value="F:formyltetrahydrofolate deformylase activity"/>
    <property type="evidence" value="ECO:0007669"/>
    <property type="project" value="UniProtKB-UniRule"/>
</dbReference>
<dbReference type="GO" id="GO:0006730">
    <property type="term" value="P:one-carbon metabolic process"/>
    <property type="evidence" value="ECO:0007669"/>
    <property type="project" value="UniProtKB-KW"/>
</dbReference>
<dbReference type="CDD" id="cd04875">
    <property type="entry name" value="ACT_F4HF-DF"/>
    <property type="match status" value="1"/>
</dbReference>
<dbReference type="PANTHER" id="PTHR42706:SF1">
    <property type="entry name" value="FORMYLTETRAHYDROFOLATE DEFORMYLASE 2, MITOCHONDRIAL"/>
    <property type="match status" value="1"/>
</dbReference>
<dbReference type="SUPFAM" id="SSF55021">
    <property type="entry name" value="ACT-like"/>
    <property type="match status" value="1"/>
</dbReference>
<dbReference type="RefSeq" id="WP_194447434.1">
    <property type="nucleotide sequence ID" value="NZ_CP063849.1"/>
</dbReference>
<evidence type="ECO:0000256" key="3">
    <source>
        <dbReference type="HAMAP-Rule" id="MF_01927"/>
    </source>
</evidence>
<dbReference type="PROSITE" id="PS51671">
    <property type="entry name" value="ACT"/>
    <property type="match status" value="1"/>
</dbReference>
<gene>
    <name evidence="3 6" type="primary">purU</name>
    <name evidence="6" type="ORF">IRI77_23450</name>
</gene>
<dbReference type="InterPro" id="IPR036477">
    <property type="entry name" value="Formyl_transf_N_sf"/>
</dbReference>
<evidence type="ECO:0000259" key="5">
    <source>
        <dbReference type="PROSITE" id="PS51671"/>
    </source>
</evidence>
<dbReference type="EC" id="3.5.1.10" evidence="3 4"/>
<comment type="catalytic activity">
    <reaction evidence="3">
        <text>(6R)-10-formyltetrahydrofolate + H2O = (6S)-5,6,7,8-tetrahydrofolate + formate + H(+)</text>
        <dbReference type="Rhea" id="RHEA:19833"/>
        <dbReference type="ChEBI" id="CHEBI:15377"/>
        <dbReference type="ChEBI" id="CHEBI:15378"/>
        <dbReference type="ChEBI" id="CHEBI:15740"/>
        <dbReference type="ChEBI" id="CHEBI:57453"/>
        <dbReference type="ChEBI" id="CHEBI:195366"/>
        <dbReference type="EC" id="3.5.1.10"/>
    </reaction>
</comment>
<dbReference type="InterPro" id="IPR002376">
    <property type="entry name" value="Formyl_transf_N"/>
</dbReference>
<dbReference type="KEGG" id="pfer:IRI77_23450"/>
<comment type="similarity">
    <text evidence="3">Belongs to the PurU family.</text>
</comment>
<evidence type="ECO:0000256" key="1">
    <source>
        <dbReference type="ARBA" id="ARBA00022563"/>
    </source>
</evidence>
<organism evidence="6 7">
    <name type="scientific">Paludibaculum fermentans</name>
    <dbReference type="NCBI Taxonomy" id="1473598"/>
    <lineage>
        <taxon>Bacteria</taxon>
        <taxon>Pseudomonadati</taxon>
        <taxon>Acidobacteriota</taxon>
        <taxon>Terriglobia</taxon>
        <taxon>Bryobacterales</taxon>
        <taxon>Bryobacteraceae</taxon>
        <taxon>Paludibaculum</taxon>
    </lineage>
</organism>
<dbReference type="GO" id="GO:0006189">
    <property type="term" value="P:'de novo' IMP biosynthetic process"/>
    <property type="evidence" value="ECO:0007669"/>
    <property type="project" value="UniProtKB-UniRule"/>
</dbReference>
<dbReference type="Gene3D" id="3.30.70.260">
    <property type="match status" value="1"/>
</dbReference>